<sequence length="273" mass="30428">MGKRISFLTPILLIFTLVVRVFSEVHRFKVNEVVFKSDKIPAQSGVTVLQISDLHNRAFGKGNKRLVHAVKEAKADLIVITGDLISKDTKSLRAVFSFIEKVVDINKHVFFISGNHDWANYQNEVLFAGLAKRNVKVLHNDSVQWKKGNFVCNIVGIDDASTDYEDMEAAFANIDKDAYTIFLSHTPDIVKKYNDIPANLILSGHTHGGQVRFPIIGAVIAPDQGFFPKLDKGVFEIGSDQSLYIDSGLGTSRAPLRFLNRSQLSLIRIESTL</sequence>
<evidence type="ECO:0000256" key="2">
    <source>
        <dbReference type="ARBA" id="ARBA00022801"/>
    </source>
</evidence>
<evidence type="ECO:0000313" key="5">
    <source>
        <dbReference type="Proteomes" id="UP001180087"/>
    </source>
</evidence>
<dbReference type="InterPro" id="IPR004843">
    <property type="entry name" value="Calcineurin-like_PHP"/>
</dbReference>
<organism evidence="4 5">
    <name type="scientific">Aciduricibacillus chroicocephali</name>
    <dbReference type="NCBI Taxonomy" id="3054939"/>
    <lineage>
        <taxon>Bacteria</taxon>
        <taxon>Bacillati</taxon>
        <taxon>Bacillota</taxon>
        <taxon>Bacilli</taxon>
        <taxon>Bacillales</taxon>
        <taxon>Bacillaceae</taxon>
        <taxon>Aciduricibacillus</taxon>
    </lineage>
</organism>
<dbReference type="SUPFAM" id="SSF56300">
    <property type="entry name" value="Metallo-dependent phosphatases"/>
    <property type="match status" value="1"/>
</dbReference>
<dbReference type="Pfam" id="PF00149">
    <property type="entry name" value="Metallophos"/>
    <property type="match status" value="1"/>
</dbReference>
<evidence type="ECO:0000256" key="1">
    <source>
        <dbReference type="ARBA" id="ARBA00022723"/>
    </source>
</evidence>
<keyword evidence="1" id="KW-0479">Metal-binding</keyword>
<keyword evidence="5" id="KW-1185">Reference proteome</keyword>
<dbReference type="InterPro" id="IPR051158">
    <property type="entry name" value="Metallophosphoesterase_sf"/>
</dbReference>
<feature type="domain" description="Calcineurin-like phosphoesterase" evidence="3">
    <location>
        <begin position="47"/>
        <end position="208"/>
    </location>
</feature>
<protein>
    <submittedName>
        <fullName evidence="4">Metallophosphoesterase</fullName>
    </submittedName>
</protein>
<evidence type="ECO:0000313" key="4">
    <source>
        <dbReference type="EMBL" id="WLV25212.1"/>
    </source>
</evidence>
<dbReference type="Gene3D" id="3.60.21.10">
    <property type="match status" value="1"/>
</dbReference>
<gene>
    <name evidence="4" type="ORF">QR721_02990</name>
</gene>
<dbReference type="CDD" id="cd07385">
    <property type="entry name" value="MPP_YkuE_C"/>
    <property type="match status" value="1"/>
</dbReference>
<evidence type="ECO:0000259" key="3">
    <source>
        <dbReference type="Pfam" id="PF00149"/>
    </source>
</evidence>
<dbReference type="EMBL" id="CP129113">
    <property type="protein sequence ID" value="WLV25212.1"/>
    <property type="molecule type" value="Genomic_DNA"/>
</dbReference>
<proteinExistence type="predicted"/>
<dbReference type="RefSeq" id="WP_348028997.1">
    <property type="nucleotide sequence ID" value="NZ_CP129113.1"/>
</dbReference>
<reference evidence="4" key="1">
    <citation type="submission" date="2023-06" db="EMBL/GenBank/DDBJ databases">
        <title>A Treasure from Seagulls: Isolation and Description of Aciduricobacillus qingdaonensis gen. nov., sp. nov., a Rare Obligately Uric Acid-utilizing Member in the Family Bacillaceae.</title>
        <authorList>
            <person name="Liu W."/>
            <person name="Wang B."/>
        </authorList>
    </citation>
    <scope>NUCLEOTIDE SEQUENCE</scope>
    <source>
        <strain evidence="4">44XB</strain>
    </source>
</reference>
<dbReference type="PANTHER" id="PTHR31302">
    <property type="entry name" value="TRANSMEMBRANE PROTEIN WITH METALLOPHOSPHOESTERASE DOMAIN-RELATED"/>
    <property type="match status" value="1"/>
</dbReference>
<dbReference type="PANTHER" id="PTHR31302:SF31">
    <property type="entry name" value="PHOSPHODIESTERASE YAEI"/>
    <property type="match status" value="1"/>
</dbReference>
<name>A0ABY9KWU0_9BACI</name>
<dbReference type="InterPro" id="IPR029052">
    <property type="entry name" value="Metallo-depent_PP-like"/>
</dbReference>
<accession>A0ABY9KWU0</accession>
<keyword evidence="2" id="KW-0378">Hydrolase</keyword>
<dbReference type="Proteomes" id="UP001180087">
    <property type="component" value="Chromosome"/>
</dbReference>